<comment type="caution">
    <text evidence="2">The sequence shown here is derived from an EMBL/GenBank/DDBJ whole genome shotgun (WGS) entry which is preliminary data.</text>
</comment>
<dbReference type="GO" id="GO:0044877">
    <property type="term" value="F:protein-containing complex binding"/>
    <property type="evidence" value="ECO:0007669"/>
    <property type="project" value="TreeGrafter"/>
</dbReference>
<protein>
    <submittedName>
        <fullName evidence="2">Complex I NDUFA9 subunit family protein</fullName>
    </submittedName>
</protein>
<dbReference type="PANTHER" id="PTHR12126:SF11">
    <property type="entry name" value="NADH DEHYDROGENASE [UBIQUINONE] 1 ALPHA SUBCOMPLEX SUBUNIT 9, MITOCHONDRIAL"/>
    <property type="match status" value="1"/>
</dbReference>
<evidence type="ECO:0000259" key="1">
    <source>
        <dbReference type="Pfam" id="PF01370"/>
    </source>
</evidence>
<reference evidence="2 3" key="1">
    <citation type="submission" date="2017-11" db="EMBL/GenBank/DDBJ databases">
        <title>Draft genome sequence of Rhizobiales bacterium SY3-13.</title>
        <authorList>
            <person name="Sun C."/>
        </authorList>
    </citation>
    <scope>NUCLEOTIDE SEQUENCE [LARGE SCALE GENOMIC DNA]</scope>
    <source>
        <strain evidence="2 3">SY3-13</strain>
    </source>
</reference>
<evidence type="ECO:0000313" key="2">
    <source>
        <dbReference type="EMBL" id="PJK31522.1"/>
    </source>
</evidence>
<dbReference type="AlphaFoldDB" id="A0A2M9G733"/>
<dbReference type="SUPFAM" id="SSF51735">
    <property type="entry name" value="NAD(P)-binding Rossmann-fold domains"/>
    <property type="match status" value="1"/>
</dbReference>
<keyword evidence="3" id="KW-1185">Reference proteome</keyword>
<dbReference type="InterPro" id="IPR036291">
    <property type="entry name" value="NAD(P)-bd_dom_sf"/>
</dbReference>
<dbReference type="Gene3D" id="3.40.50.720">
    <property type="entry name" value="NAD(P)-binding Rossmann-like Domain"/>
    <property type="match status" value="1"/>
</dbReference>
<accession>A0A2M9G733</accession>
<evidence type="ECO:0000313" key="3">
    <source>
        <dbReference type="Proteomes" id="UP000229498"/>
    </source>
</evidence>
<dbReference type="Pfam" id="PF01370">
    <property type="entry name" value="Epimerase"/>
    <property type="match status" value="1"/>
</dbReference>
<dbReference type="InterPro" id="IPR001509">
    <property type="entry name" value="Epimerase_deHydtase"/>
</dbReference>
<name>A0A2M9G733_9PROT</name>
<dbReference type="Proteomes" id="UP000229498">
    <property type="component" value="Unassembled WGS sequence"/>
</dbReference>
<dbReference type="RefSeq" id="WP_109794348.1">
    <property type="nucleotide sequence ID" value="NZ_PHIG01000004.1"/>
</dbReference>
<proteinExistence type="predicted"/>
<dbReference type="FunFam" id="3.40.50.720:FF:000702">
    <property type="entry name" value="NADH dehydrogenase (Ubiquinone)"/>
    <property type="match status" value="1"/>
</dbReference>
<dbReference type="PANTHER" id="PTHR12126">
    <property type="entry name" value="NADH-UBIQUINONE OXIDOREDUCTASE 39 KDA SUBUNIT-RELATED"/>
    <property type="match status" value="1"/>
</dbReference>
<dbReference type="OrthoDB" id="9776313at2"/>
<sequence>MRGKRVAVFGGSGFVGRHLVRRLAQAGAQVTVAVRDPEAALFLKPMGDVGQITPLYANIRKPKTVQRAVETADMVVNLVGVLHQGEQSFAAAHAMGPKHIAEAAAAAGIETFVQMSALGVSTDSPSLYGRTKAAGEAAVLEAVPTATIVRPSVIFGPEDTFLNRFAAMARLSPVLPLIGGGTTRFQPVFVGDVADAFMALLQGRGEPGAAYDLGGPRIYTFKEILEFIMQATGRRRLLVPIPFGVARIQGALLQLLPSPPLTLDQVKSLEGDNVVEGGNPGFGELGIEDLSLMEAVAPAYLQRYARGGRIRSLDVG</sequence>
<feature type="domain" description="NAD-dependent epimerase/dehydratase" evidence="1">
    <location>
        <begin position="7"/>
        <end position="214"/>
    </location>
</feature>
<dbReference type="EMBL" id="PHIG01000004">
    <property type="protein sequence ID" value="PJK31522.1"/>
    <property type="molecule type" value="Genomic_DNA"/>
</dbReference>
<organism evidence="2 3">
    <name type="scientific">Minwuia thermotolerans</name>
    <dbReference type="NCBI Taxonomy" id="2056226"/>
    <lineage>
        <taxon>Bacteria</taxon>
        <taxon>Pseudomonadati</taxon>
        <taxon>Pseudomonadota</taxon>
        <taxon>Alphaproteobacteria</taxon>
        <taxon>Minwuiales</taxon>
        <taxon>Minwuiaceae</taxon>
        <taxon>Minwuia</taxon>
    </lineage>
</organism>
<dbReference type="CDD" id="cd05271">
    <property type="entry name" value="NDUFA9_like_SDR_a"/>
    <property type="match status" value="1"/>
</dbReference>
<gene>
    <name evidence="2" type="ORF">CVT23_00240</name>
</gene>
<dbReference type="InterPro" id="IPR051207">
    <property type="entry name" value="ComplexI_NDUFA9_subunit"/>
</dbReference>